<evidence type="ECO:0000313" key="3">
    <source>
        <dbReference type="Proteomes" id="UP001597111"/>
    </source>
</evidence>
<evidence type="ECO:0000313" key="2">
    <source>
        <dbReference type="EMBL" id="MFD1524912.1"/>
    </source>
</evidence>
<sequence>MRLDDIPLVFDVFDAGPDDRVFDSLLLIGPPVVALIVVLGRSLLTEGLAVAYIAVFVAYVLYQAVRK</sequence>
<dbReference type="RefSeq" id="WP_379731552.1">
    <property type="nucleotide sequence ID" value="NZ_JBHSWZ010000106.1"/>
</dbReference>
<evidence type="ECO:0000256" key="1">
    <source>
        <dbReference type="SAM" id="Phobius"/>
    </source>
</evidence>
<keyword evidence="1" id="KW-1133">Transmembrane helix</keyword>
<gene>
    <name evidence="2" type="ORF">ACFR9S_01170</name>
</gene>
<name>A0ABD6B1V7_9EURY</name>
<dbReference type="EMBL" id="JBHUDH010000010">
    <property type="protein sequence ID" value="MFD1524912.1"/>
    <property type="molecule type" value="Genomic_DNA"/>
</dbReference>
<dbReference type="Proteomes" id="UP001597111">
    <property type="component" value="Unassembled WGS sequence"/>
</dbReference>
<protein>
    <submittedName>
        <fullName evidence="2">Uncharacterized protein</fullName>
    </submittedName>
</protein>
<keyword evidence="3" id="KW-1185">Reference proteome</keyword>
<dbReference type="AlphaFoldDB" id="A0ABD6B1V7"/>
<feature type="transmembrane region" description="Helical" evidence="1">
    <location>
        <begin position="47"/>
        <end position="65"/>
    </location>
</feature>
<accession>A0ABD6B1V7</accession>
<reference evidence="2 3" key="1">
    <citation type="journal article" date="2019" name="Int. J. Syst. Evol. Microbiol.">
        <title>The Global Catalogue of Microorganisms (GCM) 10K type strain sequencing project: providing services to taxonomists for standard genome sequencing and annotation.</title>
        <authorList>
            <consortium name="The Broad Institute Genomics Platform"/>
            <consortium name="The Broad Institute Genome Sequencing Center for Infectious Disease"/>
            <person name="Wu L."/>
            <person name="Ma J."/>
        </authorList>
    </citation>
    <scope>NUCLEOTIDE SEQUENCE [LARGE SCALE GENOMIC DNA]</scope>
    <source>
        <strain evidence="2 3">CGMCC 1.12285</strain>
    </source>
</reference>
<comment type="caution">
    <text evidence="2">The sequence shown here is derived from an EMBL/GenBank/DDBJ whole genome shotgun (WGS) entry which is preliminary data.</text>
</comment>
<feature type="transmembrane region" description="Helical" evidence="1">
    <location>
        <begin position="20"/>
        <end position="40"/>
    </location>
</feature>
<proteinExistence type="predicted"/>
<organism evidence="2 3">
    <name type="scientific">Halolamina salina</name>
    <dbReference type="NCBI Taxonomy" id="1220023"/>
    <lineage>
        <taxon>Archaea</taxon>
        <taxon>Methanobacteriati</taxon>
        <taxon>Methanobacteriota</taxon>
        <taxon>Stenosarchaea group</taxon>
        <taxon>Halobacteria</taxon>
        <taxon>Halobacteriales</taxon>
        <taxon>Haloferacaceae</taxon>
    </lineage>
</organism>
<keyword evidence="1" id="KW-0812">Transmembrane</keyword>
<keyword evidence="1" id="KW-0472">Membrane</keyword>